<dbReference type="GO" id="GO:0009116">
    <property type="term" value="P:nucleoside metabolic process"/>
    <property type="evidence" value="ECO:0007669"/>
    <property type="project" value="InterPro"/>
</dbReference>
<feature type="transmembrane region" description="Helical" evidence="1">
    <location>
        <begin position="38"/>
        <end position="58"/>
    </location>
</feature>
<accession>A0A7V4DWY5</accession>
<dbReference type="InterPro" id="IPR049539">
    <property type="entry name" value="SPL"/>
</dbReference>
<dbReference type="GO" id="GO:0051539">
    <property type="term" value="F:4 iron, 4 sulfur cluster binding"/>
    <property type="evidence" value="ECO:0007669"/>
    <property type="project" value="TreeGrafter"/>
</dbReference>
<dbReference type="GO" id="GO:0003913">
    <property type="term" value="F:DNA photolyase activity"/>
    <property type="evidence" value="ECO:0007669"/>
    <property type="project" value="TreeGrafter"/>
</dbReference>
<dbReference type="EMBL" id="DTDV01000006">
    <property type="protein sequence ID" value="HGK23177.1"/>
    <property type="molecule type" value="Genomic_DNA"/>
</dbReference>
<keyword evidence="1" id="KW-0812">Transmembrane</keyword>
<reference evidence="3" key="1">
    <citation type="journal article" date="2020" name="mSystems">
        <title>Genome- and Community-Level Interaction Insights into Carbon Utilization and Element Cycling Functions of Hydrothermarchaeota in Hydrothermal Sediment.</title>
        <authorList>
            <person name="Zhou Z."/>
            <person name="Liu Y."/>
            <person name="Xu W."/>
            <person name="Pan J."/>
            <person name="Luo Z.H."/>
            <person name="Li M."/>
        </authorList>
    </citation>
    <scope>NUCLEOTIDE SEQUENCE [LARGE SCALE GENOMIC DNA]</scope>
    <source>
        <strain evidence="3">SpSt-70</strain>
    </source>
</reference>
<dbReference type="InterPro" id="IPR000845">
    <property type="entry name" value="Nucleoside_phosphorylase_d"/>
</dbReference>
<protein>
    <submittedName>
        <fullName evidence="3">Purine phosphorylase</fullName>
    </submittedName>
</protein>
<dbReference type="Pfam" id="PF01048">
    <property type="entry name" value="PNP_UDP_1"/>
    <property type="match status" value="1"/>
</dbReference>
<dbReference type="GO" id="GO:1904047">
    <property type="term" value="F:S-adenosyl-L-methionine binding"/>
    <property type="evidence" value="ECO:0007669"/>
    <property type="project" value="TreeGrafter"/>
</dbReference>
<proteinExistence type="predicted"/>
<sequence length="278" mass="32173">MIYIVTASYTEGKVFIDHFKLEKLDNPSKFQVFNKDELFLIISGVGIVNSAIATTYLLTKYGWRSEDIALNIGICGAVKTQFSKGDLILCNKIINHNSKKAFYPDILINHSMKEAVLESFDFPVKKEHQEYVEGDIVDMEGAGFFEAVSSFLPPHNIHCIKTVYDFLEYDKIDPKDIANILRKNIPHIEDFMNSLLAFNEKYLKIQKEDEKLNEILQKLKENLHLTKSMENELKRILKGYLVRNKELPEEIAEFINIKVNSKKEGKEYFEKLKKILAL</sequence>
<dbReference type="InterPro" id="IPR035994">
    <property type="entry name" value="Nucleoside_phosphorylase_sf"/>
</dbReference>
<evidence type="ECO:0000256" key="1">
    <source>
        <dbReference type="SAM" id="Phobius"/>
    </source>
</evidence>
<dbReference type="Gene3D" id="3.40.50.1580">
    <property type="entry name" value="Nucleoside phosphorylase domain"/>
    <property type="match status" value="1"/>
</dbReference>
<dbReference type="SUPFAM" id="SSF53167">
    <property type="entry name" value="Purine and uridine phosphorylases"/>
    <property type="match status" value="1"/>
</dbReference>
<keyword evidence="1" id="KW-1133">Transmembrane helix</keyword>
<feature type="domain" description="Nucleoside phosphorylase" evidence="2">
    <location>
        <begin position="34"/>
        <end position="102"/>
    </location>
</feature>
<gene>
    <name evidence="3" type="ORF">ENU78_01800</name>
</gene>
<keyword evidence="1" id="KW-0472">Membrane</keyword>
<name>A0A7V4DWY5_DICTH</name>
<organism evidence="3">
    <name type="scientific">Dictyoglomus thermophilum</name>
    <dbReference type="NCBI Taxonomy" id="14"/>
    <lineage>
        <taxon>Bacteria</taxon>
        <taxon>Pseudomonadati</taxon>
        <taxon>Dictyoglomota</taxon>
        <taxon>Dictyoglomia</taxon>
        <taxon>Dictyoglomales</taxon>
        <taxon>Dictyoglomaceae</taxon>
        <taxon>Dictyoglomus</taxon>
    </lineage>
</organism>
<dbReference type="PANTHER" id="PTHR37822:SF1">
    <property type="entry name" value="PHOSPHORYLASE"/>
    <property type="match status" value="1"/>
</dbReference>
<dbReference type="GO" id="GO:0042601">
    <property type="term" value="C:endospore-forming forespore"/>
    <property type="evidence" value="ECO:0007669"/>
    <property type="project" value="TreeGrafter"/>
</dbReference>
<evidence type="ECO:0000259" key="2">
    <source>
        <dbReference type="Pfam" id="PF01048"/>
    </source>
</evidence>
<comment type="caution">
    <text evidence="3">The sequence shown here is derived from an EMBL/GenBank/DDBJ whole genome shotgun (WGS) entry which is preliminary data.</text>
</comment>
<dbReference type="AlphaFoldDB" id="A0A7V4DWY5"/>
<evidence type="ECO:0000313" key="3">
    <source>
        <dbReference type="EMBL" id="HGK23177.1"/>
    </source>
</evidence>
<dbReference type="PANTHER" id="PTHR37822">
    <property type="entry name" value="SPORE PHOTOPRODUCT LYASE-RELATED"/>
    <property type="match status" value="1"/>
</dbReference>